<gene>
    <name evidence="10" type="ORF">FHX74_003824</name>
</gene>
<keyword evidence="6 9" id="KW-0418">Kinase</keyword>
<evidence type="ECO:0000256" key="3">
    <source>
        <dbReference type="ARBA" id="ARBA00012054"/>
    </source>
</evidence>
<comment type="catalytic activity">
    <reaction evidence="8 9">
        <text>D-gluconate + ATP = 6-phospho-D-gluconate + ADP + H(+)</text>
        <dbReference type="Rhea" id="RHEA:19433"/>
        <dbReference type="ChEBI" id="CHEBI:15378"/>
        <dbReference type="ChEBI" id="CHEBI:18391"/>
        <dbReference type="ChEBI" id="CHEBI:30616"/>
        <dbReference type="ChEBI" id="CHEBI:58759"/>
        <dbReference type="ChEBI" id="CHEBI:456216"/>
        <dbReference type="EC" id="2.7.1.12"/>
    </reaction>
</comment>
<evidence type="ECO:0000313" key="10">
    <source>
        <dbReference type="EMBL" id="MBA8796171.1"/>
    </source>
</evidence>
<evidence type="ECO:0000256" key="5">
    <source>
        <dbReference type="ARBA" id="ARBA00022741"/>
    </source>
</evidence>
<dbReference type="SUPFAM" id="SSF52540">
    <property type="entry name" value="P-loop containing nucleoside triphosphate hydrolases"/>
    <property type="match status" value="1"/>
</dbReference>
<dbReference type="GO" id="GO:0005737">
    <property type="term" value="C:cytoplasm"/>
    <property type="evidence" value="ECO:0007669"/>
    <property type="project" value="TreeGrafter"/>
</dbReference>
<dbReference type="InterPro" id="IPR006001">
    <property type="entry name" value="Therm_gnt_kin"/>
</dbReference>
<proteinExistence type="inferred from homology"/>
<dbReference type="GO" id="GO:0005524">
    <property type="term" value="F:ATP binding"/>
    <property type="evidence" value="ECO:0007669"/>
    <property type="project" value="UniProtKB-KW"/>
</dbReference>
<comment type="pathway">
    <text evidence="1">Carbohydrate acid metabolism.</text>
</comment>
<organism evidence="10 11">
    <name type="scientific">Microlunatus kandeliicorticis</name>
    <dbReference type="NCBI Taxonomy" id="1759536"/>
    <lineage>
        <taxon>Bacteria</taxon>
        <taxon>Bacillati</taxon>
        <taxon>Actinomycetota</taxon>
        <taxon>Actinomycetes</taxon>
        <taxon>Propionibacteriales</taxon>
        <taxon>Propionibacteriaceae</taxon>
        <taxon>Microlunatus</taxon>
    </lineage>
</organism>
<evidence type="ECO:0000256" key="2">
    <source>
        <dbReference type="ARBA" id="ARBA00008420"/>
    </source>
</evidence>
<sequence>MSPDADPARPVALVLTGVSGVGKSTVAQVIAERTGWAFCEADELQPATNVARMKAGIPLTDLDRHPWLIAVRGWIDAQPGPVVVSCSALRRSYRALLAEARRPVWFVELTGDFDQVWPRLSSRAAPYMNATQLESQYAAQQPLTVDEPGARVSVDGDPDTVADRVLATLDRTS</sequence>
<keyword evidence="5 9" id="KW-0547">Nucleotide-binding</keyword>
<name>A0A7W3P7I6_9ACTN</name>
<evidence type="ECO:0000256" key="9">
    <source>
        <dbReference type="RuleBase" id="RU363066"/>
    </source>
</evidence>
<comment type="caution">
    <text evidence="10">The sequence shown here is derived from an EMBL/GenBank/DDBJ whole genome shotgun (WGS) entry which is preliminary data.</text>
</comment>
<dbReference type="CDD" id="cd02021">
    <property type="entry name" value="GntK"/>
    <property type="match status" value="1"/>
</dbReference>
<evidence type="ECO:0000256" key="8">
    <source>
        <dbReference type="ARBA" id="ARBA00048090"/>
    </source>
</evidence>
<dbReference type="RefSeq" id="WP_182561807.1">
    <property type="nucleotide sequence ID" value="NZ_JACGWT010000007.1"/>
</dbReference>
<evidence type="ECO:0000256" key="6">
    <source>
        <dbReference type="ARBA" id="ARBA00022777"/>
    </source>
</evidence>
<keyword evidence="4 9" id="KW-0808">Transferase</keyword>
<dbReference type="GO" id="GO:0005975">
    <property type="term" value="P:carbohydrate metabolic process"/>
    <property type="evidence" value="ECO:0007669"/>
    <property type="project" value="InterPro"/>
</dbReference>
<accession>A0A7W3P7I6</accession>
<evidence type="ECO:0000256" key="7">
    <source>
        <dbReference type="ARBA" id="ARBA00022840"/>
    </source>
</evidence>
<dbReference type="GO" id="GO:0046316">
    <property type="term" value="F:gluconokinase activity"/>
    <property type="evidence" value="ECO:0007669"/>
    <property type="project" value="UniProtKB-EC"/>
</dbReference>
<protein>
    <recommendedName>
        <fullName evidence="3 9">Gluconokinase</fullName>
        <ecNumber evidence="3 9">2.7.1.12</ecNumber>
    </recommendedName>
</protein>
<evidence type="ECO:0000256" key="4">
    <source>
        <dbReference type="ARBA" id="ARBA00022679"/>
    </source>
</evidence>
<keyword evidence="7 9" id="KW-0067">ATP-binding</keyword>
<dbReference type="AlphaFoldDB" id="A0A7W3P7I6"/>
<comment type="similarity">
    <text evidence="2 9">Belongs to the gluconokinase GntK/GntV family.</text>
</comment>
<dbReference type="EMBL" id="JACGWT010000007">
    <property type="protein sequence ID" value="MBA8796171.1"/>
    <property type="molecule type" value="Genomic_DNA"/>
</dbReference>
<dbReference type="PANTHER" id="PTHR43442">
    <property type="entry name" value="GLUCONOKINASE-RELATED"/>
    <property type="match status" value="1"/>
</dbReference>
<evidence type="ECO:0000256" key="1">
    <source>
        <dbReference type="ARBA" id="ARBA00004761"/>
    </source>
</evidence>
<evidence type="ECO:0000313" key="11">
    <source>
        <dbReference type="Proteomes" id="UP000523079"/>
    </source>
</evidence>
<keyword evidence="11" id="KW-1185">Reference proteome</keyword>
<dbReference type="NCBIfam" id="TIGR01313">
    <property type="entry name" value="therm_gnt_kin"/>
    <property type="match status" value="1"/>
</dbReference>
<dbReference type="InterPro" id="IPR027417">
    <property type="entry name" value="P-loop_NTPase"/>
</dbReference>
<dbReference type="PANTHER" id="PTHR43442:SF3">
    <property type="entry name" value="GLUCONOKINASE-RELATED"/>
    <property type="match status" value="1"/>
</dbReference>
<dbReference type="Proteomes" id="UP000523079">
    <property type="component" value="Unassembled WGS sequence"/>
</dbReference>
<dbReference type="Gene3D" id="3.40.50.300">
    <property type="entry name" value="P-loop containing nucleotide triphosphate hydrolases"/>
    <property type="match status" value="1"/>
</dbReference>
<dbReference type="EC" id="2.7.1.12" evidence="3 9"/>
<reference evidence="10 11" key="1">
    <citation type="submission" date="2020-07" db="EMBL/GenBank/DDBJ databases">
        <title>Sequencing the genomes of 1000 actinobacteria strains.</title>
        <authorList>
            <person name="Klenk H.-P."/>
        </authorList>
    </citation>
    <scope>NUCLEOTIDE SEQUENCE [LARGE SCALE GENOMIC DNA]</scope>
    <source>
        <strain evidence="10 11">DSM 100723</strain>
    </source>
</reference>